<evidence type="ECO:0000256" key="1">
    <source>
        <dbReference type="ARBA" id="ARBA00022723"/>
    </source>
</evidence>
<dbReference type="GO" id="GO:0005634">
    <property type="term" value="C:nucleus"/>
    <property type="evidence" value="ECO:0007669"/>
    <property type="project" value="TreeGrafter"/>
</dbReference>
<name>A0A1W0X9Y5_HYPEX</name>
<keyword evidence="1" id="KW-0479">Metal-binding</keyword>
<dbReference type="InterPro" id="IPR007320">
    <property type="entry name" value="PDCD2_C"/>
</dbReference>
<sequence length="362" mass="41023">MEEVDLGYLESVPHWKLHHRYFPSKVGGFPAWLDIHSLPLPADIQCGVCQEPTSFLMQIYAYHPDDPAGFHRTIFVFACRKSACMKSGACSALRVFRCCLPRANDFYSSEPSDWQEHAKDPEVKQPLCAVCGCLAPNTCASCKKVFYCGRVHQLLAWRSGHKEECPGIRDDAAVSKGKDMKTPAIFAEFEIVREPEELDDAADERPDDERLLDFQKTLLNNKPTLNDTSVEELETFCGGAQDKAFRQFHKRVRENAEQVLRYNRGGSPLLISNQHVPTPQNIPRCRCGSARSFEFQVMPQLLNSLQQEETMTEGLDFGTILVYTCQRNCHDAAIKYQPEFAWVQCLEAAVNRMETDDGDESD</sequence>
<reference evidence="7" key="1">
    <citation type="submission" date="2017-01" db="EMBL/GenBank/DDBJ databases">
        <title>Comparative genomics of anhydrobiosis in the tardigrade Hypsibius dujardini.</title>
        <authorList>
            <person name="Yoshida Y."/>
            <person name="Koutsovoulos G."/>
            <person name="Laetsch D."/>
            <person name="Stevens L."/>
            <person name="Kumar S."/>
            <person name="Horikawa D."/>
            <person name="Ishino K."/>
            <person name="Komine S."/>
            <person name="Tomita M."/>
            <person name="Blaxter M."/>
            <person name="Arakawa K."/>
        </authorList>
    </citation>
    <scope>NUCLEOTIDE SEQUENCE [LARGE SCALE GENOMIC DNA]</scope>
    <source>
        <strain evidence="7">Z151</strain>
    </source>
</reference>
<evidence type="ECO:0000256" key="3">
    <source>
        <dbReference type="ARBA" id="ARBA00022833"/>
    </source>
</evidence>
<dbReference type="Gene3D" id="6.10.140.2220">
    <property type="match status" value="1"/>
</dbReference>
<dbReference type="PROSITE" id="PS01360">
    <property type="entry name" value="ZF_MYND_1"/>
    <property type="match status" value="1"/>
</dbReference>
<dbReference type="PANTHER" id="PTHR12298">
    <property type="entry name" value="PCDC2 PROGRAMMED CELL DEATH PROTEIN 2 -RELATED"/>
    <property type="match status" value="1"/>
</dbReference>
<accession>A0A1W0X9Y5</accession>
<dbReference type="PANTHER" id="PTHR12298:SF4">
    <property type="entry name" value="PROGRAMMED CELL DEATH PROTEIN 2"/>
    <property type="match status" value="1"/>
</dbReference>
<dbReference type="GO" id="GO:0005737">
    <property type="term" value="C:cytoplasm"/>
    <property type="evidence" value="ECO:0007669"/>
    <property type="project" value="InterPro"/>
</dbReference>
<dbReference type="EMBL" id="MTYJ01000007">
    <property type="protein sequence ID" value="OQV24349.1"/>
    <property type="molecule type" value="Genomic_DNA"/>
</dbReference>
<proteinExistence type="predicted"/>
<feature type="domain" description="MYND-type" evidence="5">
    <location>
        <begin position="128"/>
        <end position="165"/>
    </location>
</feature>
<dbReference type="OrthoDB" id="443682at2759"/>
<dbReference type="PROSITE" id="PS50865">
    <property type="entry name" value="ZF_MYND_2"/>
    <property type="match status" value="1"/>
</dbReference>
<dbReference type="SUPFAM" id="SSF144232">
    <property type="entry name" value="HIT/MYND zinc finger-like"/>
    <property type="match status" value="1"/>
</dbReference>
<gene>
    <name evidence="6" type="ORF">BV898_01887</name>
</gene>
<protein>
    <submittedName>
        <fullName evidence="6">Programmed cell death protein 2</fullName>
    </submittedName>
</protein>
<dbReference type="GO" id="GO:0008270">
    <property type="term" value="F:zinc ion binding"/>
    <property type="evidence" value="ECO:0007669"/>
    <property type="project" value="UniProtKB-KW"/>
</dbReference>
<keyword evidence="3" id="KW-0862">Zinc</keyword>
<keyword evidence="7" id="KW-1185">Reference proteome</keyword>
<evidence type="ECO:0000256" key="4">
    <source>
        <dbReference type="PROSITE-ProRule" id="PRU00134"/>
    </source>
</evidence>
<dbReference type="Proteomes" id="UP000192578">
    <property type="component" value="Unassembled WGS sequence"/>
</dbReference>
<evidence type="ECO:0000256" key="2">
    <source>
        <dbReference type="ARBA" id="ARBA00022771"/>
    </source>
</evidence>
<organism evidence="6 7">
    <name type="scientific">Hypsibius exemplaris</name>
    <name type="common">Freshwater tardigrade</name>
    <dbReference type="NCBI Taxonomy" id="2072580"/>
    <lineage>
        <taxon>Eukaryota</taxon>
        <taxon>Metazoa</taxon>
        <taxon>Ecdysozoa</taxon>
        <taxon>Tardigrada</taxon>
        <taxon>Eutardigrada</taxon>
        <taxon>Parachela</taxon>
        <taxon>Hypsibioidea</taxon>
        <taxon>Hypsibiidae</taxon>
        <taxon>Hypsibius</taxon>
    </lineage>
</organism>
<keyword evidence="2 4" id="KW-0863">Zinc-finger</keyword>
<comment type="caution">
    <text evidence="6">The sequence shown here is derived from an EMBL/GenBank/DDBJ whole genome shotgun (WGS) entry which is preliminary data.</text>
</comment>
<evidence type="ECO:0000259" key="5">
    <source>
        <dbReference type="PROSITE" id="PS50865"/>
    </source>
</evidence>
<dbReference type="Pfam" id="PF01753">
    <property type="entry name" value="zf-MYND"/>
    <property type="match status" value="1"/>
</dbReference>
<dbReference type="Pfam" id="PF04194">
    <property type="entry name" value="PDCD2_C"/>
    <property type="match status" value="1"/>
</dbReference>
<evidence type="ECO:0000313" key="7">
    <source>
        <dbReference type="Proteomes" id="UP000192578"/>
    </source>
</evidence>
<evidence type="ECO:0000313" key="6">
    <source>
        <dbReference type="EMBL" id="OQV24349.1"/>
    </source>
</evidence>
<dbReference type="AlphaFoldDB" id="A0A1W0X9Y5"/>
<dbReference type="InterPro" id="IPR002893">
    <property type="entry name" value="Znf_MYND"/>
</dbReference>